<evidence type="ECO:0000256" key="1">
    <source>
        <dbReference type="ARBA" id="ARBA00022491"/>
    </source>
</evidence>
<reference evidence="5 6" key="1">
    <citation type="submission" date="2018-04" db="EMBL/GenBank/DDBJ databases">
        <title>Sphingobacterium sp. M46 Genome.</title>
        <authorList>
            <person name="Cheng J."/>
            <person name="Li Y."/>
        </authorList>
    </citation>
    <scope>NUCLEOTIDE SEQUENCE [LARGE SCALE GENOMIC DNA]</scope>
    <source>
        <strain evidence="5 6">M46</strain>
    </source>
</reference>
<dbReference type="AlphaFoldDB" id="A0A363NW51"/>
<dbReference type="InterPro" id="IPR036388">
    <property type="entry name" value="WH-like_DNA-bd_sf"/>
</dbReference>
<dbReference type="InterPro" id="IPR036390">
    <property type="entry name" value="WH_DNA-bd_sf"/>
</dbReference>
<proteinExistence type="predicted"/>
<gene>
    <name evidence="5" type="ORF">DCO56_08390</name>
</gene>
<keyword evidence="6" id="KW-1185">Reference proteome</keyword>
<dbReference type="GO" id="GO:0003700">
    <property type="term" value="F:DNA-binding transcription factor activity"/>
    <property type="evidence" value="ECO:0007669"/>
    <property type="project" value="InterPro"/>
</dbReference>
<keyword evidence="1" id="KW-0678">Repressor</keyword>
<dbReference type="SMART" id="SM00420">
    <property type="entry name" value="HTH_DEOR"/>
    <property type="match status" value="1"/>
</dbReference>
<evidence type="ECO:0000313" key="6">
    <source>
        <dbReference type="Proteomes" id="UP000250831"/>
    </source>
</evidence>
<evidence type="ECO:0000259" key="4">
    <source>
        <dbReference type="PROSITE" id="PS51000"/>
    </source>
</evidence>
<dbReference type="Gene3D" id="1.10.10.10">
    <property type="entry name" value="Winged helix-like DNA-binding domain superfamily/Winged helix DNA-binding domain"/>
    <property type="match status" value="1"/>
</dbReference>
<dbReference type="InterPro" id="IPR001034">
    <property type="entry name" value="DeoR_HTH"/>
</dbReference>
<feature type="domain" description="HTH deoR-type" evidence="4">
    <location>
        <begin position="3"/>
        <end position="58"/>
    </location>
</feature>
<dbReference type="PROSITE" id="PS51000">
    <property type="entry name" value="HTH_DEOR_2"/>
    <property type="match status" value="1"/>
</dbReference>
<dbReference type="Proteomes" id="UP000250831">
    <property type="component" value="Unassembled WGS sequence"/>
</dbReference>
<dbReference type="PANTHER" id="PTHR30363">
    <property type="entry name" value="HTH-TYPE TRANSCRIPTIONAL REGULATOR SRLR-RELATED"/>
    <property type="match status" value="1"/>
</dbReference>
<evidence type="ECO:0000256" key="2">
    <source>
        <dbReference type="ARBA" id="ARBA00023015"/>
    </source>
</evidence>
<dbReference type="RefSeq" id="WP_104381115.1">
    <property type="nucleotide sequence ID" value="NZ_QCXX01000002.1"/>
</dbReference>
<evidence type="ECO:0000256" key="3">
    <source>
        <dbReference type="ARBA" id="ARBA00023163"/>
    </source>
</evidence>
<sequence length="248" mass="28107">MLKYDRLQTILDITNREGSVSFQTLSKKLSVSEDTIRRDIKELNDRDLLRGVRGGAHSIVQKKYHYRDREKAGLEQKRIIAQKALSLIKNDQVLFFDGGTSILELTKILPKDLKVTIITNSFPVASVIEDHPLIEIIFLGGRLYKSAFTTFGNTTLESIANFRADLYFLGVCSITPENLSCNYQEDAETKRAMMKQSVRIVGLCTSDKFDTESNFIIDETKKLDIIVTENDSTSPQMNKYIAQGIELI</sequence>
<dbReference type="OrthoDB" id="9798651at2"/>
<accession>A0A363NW51</accession>
<dbReference type="EMBL" id="QCXX01000002">
    <property type="protein sequence ID" value="PUV24960.1"/>
    <property type="molecule type" value="Genomic_DNA"/>
</dbReference>
<dbReference type="InterPro" id="IPR037171">
    <property type="entry name" value="NagB/RpiA_transferase-like"/>
</dbReference>
<dbReference type="SUPFAM" id="SSF46785">
    <property type="entry name" value="Winged helix' DNA-binding domain"/>
    <property type="match status" value="1"/>
</dbReference>
<organism evidence="5 6">
    <name type="scientific">Sphingobacterium athyrii</name>
    <dbReference type="NCBI Taxonomy" id="2152717"/>
    <lineage>
        <taxon>Bacteria</taxon>
        <taxon>Pseudomonadati</taxon>
        <taxon>Bacteroidota</taxon>
        <taxon>Sphingobacteriia</taxon>
        <taxon>Sphingobacteriales</taxon>
        <taxon>Sphingobacteriaceae</taxon>
        <taxon>Sphingobacterium</taxon>
    </lineage>
</organism>
<dbReference type="Gene3D" id="3.40.50.1360">
    <property type="match status" value="1"/>
</dbReference>
<name>A0A363NW51_9SPHI</name>
<dbReference type="SUPFAM" id="SSF100950">
    <property type="entry name" value="NagB/RpiA/CoA transferase-like"/>
    <property type="match status" value="1"/>
</dbReference>
<dbReference type="InterPro" id="IPR014036">
    <property type="entry name" value="DeoR-like_C"/>
</dbReference>
<keyword evidence="2" id="KW-0805">Transcription regulation</keyword>
<protein>
    <submittedName>
        <fullName evidence="5">DeoR/GlpR transcriptional regulator</fullName>
    </submittedName>
</protein>
<keyword evidence="3" id="KW-0804">Transcription</keyword>
<dbReference type="PANTHER" id="PTHR30363:SF4">
    <property type="entry name" value="GLYCEROL-3-PHOSPHATE REGULON REPRESSOR"/>
    <property type="match status" value="1"/>
</dbReference>
<dbReference type="InterPro" id="IPR050313">
    <property type="entry name" value="Carb_Metab_HTH_regulators"/>
</dbReference>
<dbReference type="Pfam" id="PF00455">
    <property type="entry name" value="DeoRC"/>
    <property type="match status" value="1"/>
</dbReference>
<dbReference type="SMART" id="SM01134">
    <property type="entry name" value="DeoRC"/>
    <property type="match status" value="1"/>
</dbReference>
<dbReference type="PRINTS" id="PR00037">
    <property type="entry name" value="HTHLACR"/>
</dbReference>
<dbReference type="Pfam" id="PF08220">
    <property type="entry name" value="HTH_DeoR"/>
    <property type="match status" value="1"/>
</dbReference>
<evidence type="ECO:0000313" key="5">
    <source>
        <dbReference type="EMBL" id="PUV24960.1"/>
    </source>
</evidence>
<comment type="caution">
    <text evidence="5">The sequence shown here is derived from an EMBL/GenBank/DDBJ whole genome shotgun (WGS) entry which is preliminary data.</text>
</comment>